<reference evidence="3" key="1">
    <citation type="submission" date="2020-06" db="EMBL/GenBank/DDBJ databases">
        <title>Thalassolituus marinus alknpb1M-1, a hydrocarbon-degrading bacterium isolated from the deep-sea overlying water using an in-situ strategy from the South China Sea basin.</title>
        <authorList>
            <person name="Dong C."/>
            <person name="Chen Y."/>
            <person name="Shao Z."/>
        </authorList>
    </citation>
    <scope>NUCLEOTIDE SEQUENCE [LARGE SCALE GENOMIC DNA]</scope>
    <source>
        <strain evidence="3">alknpb1M-1</strain>
    </source>
</reference>
<evidence type="ECO:0000313" key="3">
    <source>
        <dbReference type="Proteomes" id="UP001065322"/>
    </source>
</evidence>
<gene>
    <name evidence="2" type="ORF">HUF19_01565</name>
</gene>
<organism evidence="2 3">
    <name type="scientific">Thalassolituus hydrocarboniclasticus</name>
    <dbReference type="NCBI Taxonomy" id="2742796"/>
    <lineage>
        <taxon>Bacteria</taxon>
        <taxon>Pseudomonadati</taxon>
        <taxon>Pseudomonadota</taxon>
        <taxon>Gammaproteobacteria</taxon>
        <taxon>Oceanospirillales</taxon>
        <taxon>Oceanospirillaceae</taxon>
        <taxon>Thalassolituus</taxon>
    </lineage>
</organism>
<keyword evidence="3" id="KW-1185">Reference proteome</keyword>
<dbReference type="Proteomes" id="UP001065322">
    <property type="component" value="Chromosome"/>
</dbReference>
<protein>
    <recommendedName>
        <fullName evidence="1">Large polyvalent protein-associated domain-containing protein</fullName>
    </recommendedName>
</protein>
<dbReference type="RefSeq" id="WP_260998192.1">
    <property type="nucleotide sequence ID" value="NZ_CP054475.1"/>
</dbReference>
<dbReference type="Pfam" id="PF18796">
    <property type="entry name" value="LPD1"/>
    <property type="match status" value="1"/>
</dbReference>
<accession>A0ABY6A5A5</accession>
<proteinExistence type="predicted"/>
<name>A0ABY6A5A5_9GAMM</name>
<dbReference type="InterPro" id="IPR041047">
    <property type="entry name" value="LPD1"/>
</dbReference>
<dbReference type="NCBIfam" id="NF041907">
    <property type="entry name" value="CLCA_X"/>
    <property type="match status" value="1"/>
</dbReference>
<evidence type="ECO:0000259" key="1">
    <source>
        <dbReference type="Pfam" id="PF18796"/>
    </source>
</evidence>
<evidence type="ECO:0000313" key="2">
    <source>
        <dbReference type="EMBL" id="UXD86212.1"/>
    </source>
</evidence>
<feature type="domain" description="Large polyvalent protein-associated" evidence="1">
    <location>
        <begin position="205"/>
        <end position="276"/>
    </location>
</feature>
<sequence length="286" mass="31476">MRKSGKPTTALTERSFYRAGPDHRSVLGGVIPDFLTIRQLFDFRGVEIGRWVKQSEQEYAAACFYDALCDLTQILAGQPLPTAKALRLRRELISLRGTLALQYGRGGRPGVSAHYSPLQRSFALAKNAGPGSIAHEWFHAFDHYIAAKAFTDAPAMSFASSLWLQNKSAIDHPLNALLGDCFKAILLSADGNDPSPLFIASATQDKALNIHYYSQPEELCARAFEAFIQDAGIKNGFLVKGSKKSVEAQSGLYPQDEQRHAINLAFGRYFSALCQALLRQPAESNH</sequence>
<dbReference type="EMBL" id="CP054475">
    <property type="protein sequence ID" value="UXD86212.1"/>
    <property type="molecule type" value="Genomic_DNA"/>
</dbReference>